<evidence type="ECO:0000256" key="3">
    <source>
        <dbReference type="ARBA" id="ARBA00022574"/>
    </source>
</evidence>
<dbReference type="SUPFAM" id="SSF50978">
    <property type="entry name" value="WD40 repeat-like"/>
    <property type="match status" value="1"/>
</dbReference>
<evidence type="ECO:0000256" key="2">
    <source>
        <dbReference type="ARBA" id="ARBA00010143"/>
    </source>
</evidence>
<comment type="function">
    <text evidence="1 6">Component of the RIX1 complex required for processing of ITS2 sequences from 35S pre-rRNA.</text>
</comment>
<sequence length="551" mass="58733">MLSEHFVASISIPNKKPDTSSVTKDAGIFVYEHQPLLAQRHAFKKSAAAANCVAVSRSHIFAAQVDKAVVHVYNRDKGNQEATVPFPEKISSLALAFDDTMLCLGTDGGRVILWEICTGRLINGPQAHLQPVTSVAVDPSSHFLLSASADSNIHVWSLPNLSSFLAGPNPSPVHTLSNHRGAITALAIGHSSSAANTVVSASKDNTAIVWDYKKNALLATYLLGDTPLALALDPADRGFFATYEDGSLQYIDFYAQADNEPTLGATDSLRNPETSYTPITPPSSSRRPSDLGLGLGAGLSITLSWDGTVVLTGHSSGKVVKWSASGGSSSHGMATLPGPVTNLSFTAPSGFSSDSEEEKFKIHAIVKPRLDLRGKISEGEVVSPAPQNYTLSAQLVGNLSIPRVSAFESPRKGQKSAFEEALTHVSFPPDFLEQSLAELATFTNSASGVSTVAVSEPKPVSTEEDFMAIDSGASNGNQDLEQQNAELKKQVAALQSMQTAKSKQIADLKEEKKKWQASTNEAGGAANKDDDEEKRRRKERMTRALKGFGDD</sequence>
<evidence type="ECO:0000256" key="1">
    <source>
        <dbReference type="ARBA" id="ARBA00002355"/>
    </source>
</evidence>
<feature type="compositionally biased region" description="Basic and acidic residues" evidence="7">
    <location>
        <begin position="504"/>
        <end position="514"/>
    </location>
</feature>
<dbReference type="InterPro" id="IPR045227">
    <property type="entry name" value="WDR18/Ipi3/RID3"/>
</dbReference>
<keyword evidence="3 5" id="KW-0853">WD repeat</keyword>
<evidence type="ECO:0000256" key="5">
    <source>
        <dbReference type="PROSITE-ProRule" id="PRU00221"/>
    </source>
</evidence>
<dbReference type="GeneID" id="92030041"/>
<comment type="subunit">
    <text evidence="6">Component of the RIX1 complex, composed of IPI1, RIX1/IPI2 and IPI3 in a 1:2:2 stoichiometry. The complex interacts (via RIX1) with MDN1 (via its hexameric AAA ATPase ring) and the pre-60S ribosome particles.</text>
</comment>
<dbReference type="PANTHER" id="PTHR18763">
    <property type="entry name" value="WD-REPEAT PROTEIN 18"/>
    <property type="match status" value="1"/>
</dbReference>
<keyword evidence="6" id="KW-0539">Nucleus</keyword>
<keyword evidence="9" id="KW-1185">Reference proteome</keyword>
<dbReference type="PROSITE" id="PS50082">
    <property type="entry name" value="WD_REPEATS_2"/>
    <property type="match status" value="2"/>
</dbReference>
<dbReference type="RefSeq" id="XP_066655125.1">
    <property type="nucleotide sequence ID" value="XM_066797135.1"/>
</dbReference>
<dbReference type="EMBL" id="JBBPEH010000006">
    <property type="protein sequence ID" value="KAK7536974.1"/>
    <property type="molecule type" value="Genomic_DNA"/>
</dbReference>
<dbReference type="PROSITE" id="PS50294">
    <property type="entry name" value="WD_REPEATS_REGION"/>
    <property type="match status" value="1"/>
</dbReference>
<accession>A0ABR1LQJ7</accession>
<dbReference type="InterPro" id="IPR036322">
    <property type="entry name" value="WD40_repeat_dom_sf"/>
</dbReference>
<evidence type="ECO:0000256" key="7">
    <source>
        <dbReference type="SAM" id="MobiDB-lite"/>
    </source>
</evidence>
<evidence type="ECO:0000256" key="4">
    <source>
        <dbReference type="ARBA" id="ARBA00022737"/>
    </source>
</evidence>
<dbReference type="Proteomes" id="UP001360953">
    <property type="component" value="Unassembled WGS sequence"/>
</dbReference>
<reference evidence="8 9" key="1">
    <citation type="submission" date="2024-04" db="EMBL/GenBank/DDBJ databases">
        <title>Phyllosticta paracitricarpa is synonymous to the EU quarantine fungus P. citricarpa based on phylogenomic analyses.</title>
        <authorList>
            <consortium name="Lawrence Berkeley National Laboratory"/>
            <person name="Van ingen-buijs V.A."/>
            <person name="Van westerhoven A.C."/>
            <person name="Haridas S."/>
            <person name="Skiadas P."/>
            <person name="Martin F."/>
            <person name="Groenewald J.Z."/>
            <person name="Crous P.W."/>
            <person name="Seidl M.F."/>
        </authorList>
    </citation>
    <scope>NUCLEOTIDE SEQUENCE [LARGE SCALE GENOMIC DNA]</scope>
    <source>
        <strain evidence="8 9">CPC 17464</strain>
    </source>
</reference>
<dbReference type="PANTHER" id="PTHR18763:SF0">
    <property type="entry name" value="WD REPEAT-CONTAINING PROTEIN 18"/>
    <property type="match status" value="1"/>
</dbReference>
<keyword evidence="6" id="KW-0698">rRNA processing</keyword>
<feature type="repeat" description="WD" evidence="5">
    <location>
        <begin position="176"/>
        <end position="220"/>
    </location>
</feature>
<dbReference type="InterPro" id="IPR015943">
    <property type="entry name" value="WD40/YVTN_repeat-like_dom_sf"/>
</dbReference>
<gene>
    <name evidence="8" type="ORF">J3D65DRAFT_553472</name>
</gene>
<dbReference type="InterPro" id="IPR001680">
    <property type="entry name" value="WD40_rpt"/>
</dbReference>
<feature type="region of interest" description="Disordered" evidence="7">
    <location>
        <begin position="496"/>
        <end position="551"/>
    </location>
</feature>
<dbReference type="Pfam" id="PF00400">
    <property type="entry name" value="WD40"/>
    <property type="match status" value="2"/>
</dbReference>
<name>A0ABR1LQJ7_9PEZI</name>
<dbReference type="SMART" id="SM00320">
    <property type="entry name" value="WD40"/>
    <property type="match status" value="4"/>
</dbReference>
<proteinExistence type="inferred from homology"/>
<keyword evidence="4" id="KW-0677">Repeat</keyword>
<evidence type="ECO:0000313" key="9">
    <source>
        <dbReference type="Proteomes" id="UP001360953"/>
    </source>
</evidence>
<protein>
    <recommendedName>
        <fullName evidence="6">Pre-rRNA-processing protein IPI3</fullName>
    </recommendedName>
</protein>
<feature type="compositionally biased region" description="Low complexity" evidence="7">
    <location>
        <begin position="272"/>
        <end position="286"/>
    </location>
</feature>
<dbReference type="Gene3D" id="2.130.10.10">
    <property type="entry name" value="YVTN repeat-like/Quinoprotein amine dehydrogenase"/>
    <property type="match status" value="2"/>
</dbReference>
<comment type="similarity">
    <text evidence="2 6">Belongs to the WD repeat IPI3/WDR18 family.</text>
</comment>
<evidence type="ECO:0000256" key="6">
    <source>
        <dbReference type="RuleBase" id="RU369067"/>
    </source>
</evidence>
<feature type="repeat" description="WD" evidence="5">
    <location>
        <begin position="125"/>
        <end position="166"/>
    </location>
</feature>
<comment type="subcellular location">
    <subcellularLocation>
        <location evidence="6">Nucleus</location>
    </subcellularLocation>
</comment>
<organism evidence="8 9">
    <name type="scientific">Phyllosticta citribraziliensis</name>
    <dbReference type="NCBI Taxonomy" id="989973"/>
    <lineage>
        <taxon>Eukaryota</taxon>
        <taxon>Fungi</taxon>
        <taxon>Dikarya</taxon>
        <taxon>Ascomycota</taxon>
        <taxon>Pezizomycotina</taxon>
        <taxon>Dothideomycetes</taxon>
        <taxon>Dothideomycetes incertae sedis</taxon>
        <taxon>Botryosphaeriales</taxon>
        <taxon>Phyllostictaceae</taxon>
        <taxon>Phyllosticta</taxon>
    </lineage>
</organism>
<feature type="region of interest" description="Disordered" evidence="7">
    <location>
        <begin position="262"/>
        <end position="289"/>
    </location>
</feature>
<comment type="caution">
    <text evidence="8">The sequence shown here is derived from an EMBL/GenBank/DDBJ whole genome shotgun (WGS) entry which is preliminary data.</text>
</comment>
<evidence type="ECO:0000313" key="8">
    <source>
        <dbReference type="EMBL" id="KAK7536974.1"/>
    </source>
</evidence>